<reference evidence="2" key="2">
    <citation type="journal article" date="2024" name="Plant">
        <title>Genomic evolution and insights into agronomic trait innovations of Sesamum species.</title>
        <authorList>
            <person name="Miao H."/>
            <person name="Wang L."/>
            <person name="Qu L."/>
            <person name="Liu H."/>
            <person name="Sun Y."/>
            <person name="Le M."/>
            <person name="Wang Q."/>
            <person name="Wei S."/>
            <person name="Zheng Y."/>
            <person name="Lin W."/>
            <person name="Duan Y."/>
            <person name="Cao H."/>
            <person name="Xiong S."/>
            <person name="Wang X."/>
            <person name="Wei L."/>
            <person name="Li C."/>
            <person name="Ma Q."/>
            <person name="Ju M."/>
            <person name="Zhao R."/>
            <person name="Li G."/>
            <person name="Mu C."/>
            <person name="Tian Q."/>
            <person name="Mei H."/>
            <person name="Zhang T."/>
            <person name="Gao T."/>
            <person name="Zhang H."/>
        </authorList>
    </citation>
    <scope>NUCLEOTIDE SEQUENCE</scope>
    <source>
        <strain evidence="2">KEN1</strain>
    </source>
</reference>
<proteinExistence type="predicted"/>
<reference evidence="2" key="1">
    <citation type="submission" date="2020-06" db="EMBL/GenBank/DDBJ databases">
        <authorList>
            <person name="Li T."/>
            <person name="Hu X."/>
            <person name="Zhang T."/>
            <person name="Song X."/>
            <person name="Zhang H."/>
            <person name="Dai N."/>
            <person name="Sheng W."/>
            <person name="Hou X."/>
            <person name="Wei L."/>
        </authorList>
    </citation>
    <scope>NUCLEOTIDE SEQUENCE</scope>
    <source>
        <strain evidence="2">KEN1</strain>
        <tissue evidence="2">Leaf</tissue>
    </source>
</reference>
<sequence length="214" mass="23107">MFSKYLRDYFAGDKGGGTPPSRSPRGTPASSGSKGKRPMSPPSGYRASSLGTPPTGSSRPSATPPPPPPLKEEKGASSKPSRSPSVGLYVRSSSEQAEGEASSLALTLMRGPVTLEDRRLLAPLPREDLEKKVVLYLMKAYWNSRVDEFKKSDEYQQDVAKVAIPFLEYGFNACKEQFLAQGYPPSGEEPSFLDVKIALVQAPNLFANPPTPAE</sequence>
<name>A0AAW2TCJ8_9LAMI</name>
<evidence type="ECO:0000256" key="1">
    <source>
        <dbReference type="SAM" id="MobiDB-lite"/>
    </source>
</evidence>
<protein>
    <submittedName>
        <fullName evidence="2">Uncharacterized protein</fullName>
    </submittedName>
</protein>
<feature type="region of interest" description="Disordered" evidence="1">
    <location>
        <begin position="1"/>
        <end position="97"/>
    </location>
</feature>
<dbReference type="AlphaFoldDB" id="A0AAW2TCJ8"/>
<gene>
    <name evidence="2" type="ORF">Slati_4278400</name>
</gene>
<comment type="caution">
    <text evidence="2">The sequence shown here is derived from an EMBL/GenBank/DDBJ whole genome shotgun (WGS) entry which is preliminary data.</text>
</comment>
<dbReference type="EMBL" id="JACGWN010000015">
    <property type="protein sequence ID" value="KAL0402485.1"/>
    <property type="molecule type" value="Genomic_DNA"/>
</dbReference>
<feature type="compositionally biased region" description="Basic and acidic residues" evidence="1">
    <location>
        <begin position="1"/>
        <end position="11"/>
    </location>
</feature>
<accession>A0AAW2TCJ8</accession>
<organism evidence="2">
    <name type="scientific">Sesamum latifolium</name>
    <dbReference type="NCBI Taxonomy" id="2727402"/>
    <lineage>
        <taxon>Eukaryota</taxon>
        <taxon>Viridiplantae</taxon>
        <taxon>Streptophyta</taxon>
        <taxon>Embryophyta</taxon>
        <taxon>Tracheophyta</taxon>
        <taxon>Spermatophyta</taxon>
        <taxon>Magnoliopsida</taxon>
        <taxon>eudicotyledons</taxon>
        <taxon>Gunneridae</taxon>
        <taxon>Pentapetalae</taxon>
        <taxon>asterids</taxon>
        <taxon>lamiids</taxon>
        <taxon>Lamiales</taxon>
        <taxon>Pedaliaceae</taxon>
        <taxon>Sesamum</taxon>
    </lineage>
</organism>
<evidence type="ECO:0000313" key="2">
    <source>
        <dbReference type="EMBL" id="KAL0402485.1"/>
    </source>
</evidence>
<feature type="compositionally biased region" description="Low complexity" evidence="1">
    <location>
        <begin position="19"/>
        <end position="33"/>
    </location>
</feature>
<feature type="compositionally biased region" description="Low complexity" evidence="1">
    <location>
        <begin position="47"/>
        <end position="61"/>
    </location>
</feature>